<keyword evidence="7" id="KW-0028">Amino-acid biosynthesis</keyword>
<evidence type="ECO:0000256" key="11">
    <source>
        <dbReference type="ARBA" id="ARBA00022915"/>
    </source>
</evidence>
<dbReference type="GO" id="GO:0009014">
    <property type="term" value="F:succinyl-diaminopimelate desuccinylase activity"/>
    <property type="evidence" value="ECO:0007669"/>
    <property type="project" value="UniProtKB-EC"/>
</dbReference>
<dbReference type="InterPro" id="IPR050072">
    <property type="entry name" value="Peptidase_M20A"/>
</dbReference>
<keyword evidence="8" id="KW-0479">Metal-binding</keyword>
<dbReference type="SUPFAM" id="SSF55031">
    <property type="entry name" value="Bacterial exopeptidase dimerisation domain"/>
    <property type="match status" value="1"/>
</dbReference>
<gene>
    <name evidence="16" type="ORF">JOD17_000133</name>
</gene>
<evidence type="ECO:0000256" key="6">
    <source>
        <dbReference type="ARBA" id="ARBA00016853"/>
    </source>
</evidence>
<comment type="cofactor">
    <cofactor evidence="2">
        <name>Zn(2+)</name>
        <dbReference type="ChEBI" id="CHEBI:29105"/>
    </cofactor>
</comment>
<dbReference type="InterPro" id="IPR002933">
    <property type="entry name" value="Peptidase_M20"/>
</dbReference>
<dbReference type="InterPro" id="IPR001261">
    <property type="entry name" value="ArgE/DapE_CS"/>
</dbReference>
<dbReference type="PANTHER" id="PTHR43808">
    <property type="entry name" value="ACETYLORNITHINE DEACETYLASE"/>
    <property type="match status" value="1"/>
</dbReference>
<keyword evidence="13" id="KW-0170">Cobalt</keyword>
<dbReference type="EC" id="3.5.1.18" evidence="5"/>
<accession>A0ABS2P6L0</accession>
<keyword evidence="10" id="KW-0862">Zinc</keyword>
<dbReference type="Gene3D" id="3.30.70.360">
    <property type="match status" value="1"/>
</dbReference>
<evidence type="ECO:0000256" key="9">
    <source>
        <dbReference type="ARBA" id="ARBA00022801"/>
    </source>
</evidence>
<dbReference type="Pfam" id="PF07687">
    <property type="entry name" value="M20_dimer"/>
    <property type="match status" value="1"/>
</dbReference>
<evidence type="ECO:0000313" key="16">
    <source>
        <dbReference type="EMBL" id="MBM7631042.1"/>
    </source>
</evidence>
<dbReference type="PANTHER" id="PTHR43808:SF8">
    <property type="entry name" value="PEPTIDASE M20 DIMERISATION DOMAIN-CONTAINING PROTEIN"/>
    <property type="match status" value="1"/>
</dbReference>
<reference evidence="16 17" key="1">
    <citation type="submission" date="2021-01" db="EMBL/GenBank/DDBJ databases">
        <title>Genomic Encyclopedia of Type Strains, Phase IV (KMG-IV): sequencing the most valuable type-strain genomes for metagenomic binning, comparative biology and taxonomic classification.</title>
        <authorList>
            <person name="Goeker M."/>
        </authorList>
    </citation>
    <scope>NUCLEOTIDE SEQUENCE [LARGE SCALE GENOMIC DNA]</scope>
    <source>
        <strain evidence="16 17">DSM 25540</strain>
    </source>
</reference>
<evidence type="ECO:0000256" key="14">
    <source>
        <dbReference type="ARBA" id="ARBA00051301"/>
    </source>
</evidence>
<evidence type="ECO:0000256" key="4">
    <source>
        <dbReference type="ARBA" id="ARBA00006247"/>
    </source>
</evidence>
<proteinExistence type="inferred from homology"/>
<dbReference type="InterPro" id="IPR010182">
    <property type="entry name" value="ArgE/DapE"/>
</dbReference>
<dbReference type="PROSITE" id="PS00759">
    <property type="entry name" value="ARGE_DAPE_CPG2_2"/>
    <property type="match status" value="1"/>
</dbReference>
<keyword evidence="9 16" id="KW-0378">Hydrolase</keyword>
<organism evidence="16 17">
    <name type="scientific">Geomicrobium sediminis</name>
    <dbReference type="NCBI Taxonomy" id="1347788"/>
    <lineage>
        <taxon>Bacteria</taxon>
        <taxon>Bacillati</taxon>
        <taxon>Bacillota</taxon>
        <taxon>Bacilli</taxon>
        <taxon>Bacillales</taxon>
        <taxon>Geomicrobium</taxon>
    </lineage>
</organism>
<name>A0ABS2P6L0_9BACL</name>
<evidence type="ECO:0000259" key="15">
    <source>
        <dbReference type="Pfam" id="PF07687"/>
    </source>
</evidence>
<keyword evidence="17" id="KW-1185">Reference proteome</keyword>
<sequence>MHTAIQLTRDLVQIPSVNPYGNEKECADYILKWLEGIEGISVKVQSVEEHRNNIIIKYPCEHSSLPPLVIISHMDTVPAEGEWSVGPYSGEIIDGKLYGRGSCDMKSGLASTLVALKELAESKTEVKRDIYVIASVDEEGPYMKGAVALIEDGIVPEDAHFLATEPTSLTLSKVHKGTIWYKITVIGKSSHCGNAKLGIDAAHAAAECITDLKRNVSKLEYNHEIFGEPTLSVGTIHGGEKTNMVSGSVQFEIDFRLVPPMTQEEAEKIVEQSLKQGCARVTGSNFKIEQFGFARIPLESDENSNLLARIEHAYEASFQTDIGHSGFPAYTDVAMIGLKTGNKNIAVFGPGNLEQAHMIDEYVEVQQIIDCVTVLKKLMES</sequence>
<dbReference type="Gene3D" id="3.40.630.10">
    <property type="entry name" value="Zn peptidases"/>
    <property type="match status" value="2"/>
</dbReference>
<comment type="similarity">
    <text evidence="4">Belongs to the peptidase M20A family.</text>
</comment>
<dbReference type="InterPro" id="IPR011650">
    <property type="entry name" value="Peptidase_M20_dimer"/>
</dbReference>
<dbReference type="CDD" id="cd08659">
    <property type="entry name" value="M20_ArgE_DapE-like"/>
    <property type="match status" value="1"/>
</dbReference>
<evidence type="ECO:0000256" key="12">
    <source>
        <dbReference type="ARBA" id="ARBA00023154"/>
    </source>
</evidence>
<comment type="pathway">
    <text evidence="3">Amino-acid biosynthesis; L-lysine biosynthesis via DAP pathway; LL-2,6-diaminopimelate from (S)-tetrahydrodipicolinate (succinylase route): step 3/3.</text>
</comment>
<dbReference type="NCBIfam" id="TIGR01910">
    <property type="entry name" value="DapE-ArgE"/>
    <property type="match status" value="1"/>
</dbReference>
<evidence type="ECO:0000313" key="17">
    <source>
        <dbReference type="Proteomes" id="UP000741863"/>
    </source>
</evidence>
<dbReference type="Pfam" id="PF01546">
    <property type="entry name" value="Peptidase_M20"/>
    <property type="match status" value="1"/>
</dbReference>
<feature type="domain" description="Peptidase M20 dimerisation" evidence="15">
    <location>
        <begin position="175"/>
        <end position="278"/>
    </location>
</feature>
<comment type="caution">
    <text evidence="16">The sequence shown here is derived from an EMBL/GenBank/DDBJ whole genome shotgun (WGS) entry which is preliminary data.</text>
</comment>
<keyword evidence="11" id="KW-0220">Diaminopimelate biosynthesis</keyword>
<evidence type="ECO:0000256" key="8">
    <source>
        <dbReference type="ARBA" id="ARBA00022723"/>
    </source>
</evidence>
<dbReference type="InterPro" id="IPR036264">
    <property type="entry name" value="Bact_exopeptidase_dim_dom"/>
</dbReference>
<evidence type="ECO:0000256" key="13">
    <source>
        <dbReference type="ARBA" id="ARBA00023285"/>
    </source>
</evidence>
<dbReference type="SUPFAM" id="SSF53187">
    <property type="entry name" value="Zn-dependent exopeptidases"/>
    <property type="match status" value="1"/>
</dbReference>
<evidence type="ECO:0000256" key="1">
    <source>
        <dbReference type="ARBA" id="ARBA00001941"/>
    </source>
</evidence>
<keyword evidence="12" id="KW-0457">Lysine biosynthesis</keyword>
<dbReference type="Proteomes" id="UP000741863">
    <property type="component" value="Unassembled WGS sequence"/>
</dbReference>
<evidence type="ECO:0000256" key="3">
    <source>
        <dbReference type="ARBA" id="ARBA00005130"/>
    </source>
</evidence>
<evidence type="ECO:0000256" key="2">
    <source>
        <dbReference type="ARBA" id="ARBA00001947"/>
    </source>
</evidence>
<comment type="cofactor">
    <cofactor evidence="1">
        <name>Co(2+)</name>
        <dbReference type="ChEBI" id="CHEBI:48828"/>
    </cofactor>
</comment>
<evidence type="ECO:0000256" key="5">
    <source>
        <dbReference type="ARBA" id="ARBA00011921"/>
    </source>
</evidence>
<dbReference type="RefSeq" id="WP_204695237.1">
    <property type="nucleotide sequence ID" value="NZ_JAFBEC010000001.1"/>
</dbReference>
<dbReference type="EMBL" id="JAFBEC010000001">
    <property type="protein sequence ID" value="MBM7631042.1"/>
    <property type="molecule type" value="Genomic_DNA"/>
</dbReference>
<evidence type="ECO:0000256" key="10">
    <source>
        <dbReference type="ARBA" id="ARBA00022833"/>
    </source>
</evidence>
<comment type="catalytic activity">
    <reaction evidence="14">
        <text>N-succinyl-(2S,6S)-2,6-diaminopimelate + H2O = (2S,6S)-2,6-diaminopimelate + succinate</text>
        <dbReference type="Rhea" id="RHEA:22608"/>
        <dbReference type="ChEBI" id="CHEBI:15377"/>
        <dbReference type="ChEBI" id="CHEBI:30031"/>
        <dbReference type="ChEBI" id="CHEBI:57609"/>
        <dbReference type="ChEBI" id="CHEBI:58087"/>
        <dbReference type="EC" id="3.5.1.18"/>
    </reaction>
</comment>
<protein>
    <recommendedName>
        <fullName evidence="6">Probable succinyl-diaminopimelate desuccinylase</fullName>
        <ecNumber evidence="5">3.5.1.18</ecNumber>
    </recommendedName>
</protein>
<evidence type="ECO:0000256" key="7">
    <source>
        <dbReference type="ARBA" id="ARBA00022605"/>
    </source>
</evidence>